<reference evidence="1 2" key="1">
    <citation type="submission" date="2016-04" db="EMBL/GenBank/DDBJ databases">
        <authorList>
            <person name="Chen L."/>
            <person name="Zhuang W."/>
            <person name="Wang G."/>
        </authorList>
    </citation>
    <scope>NUCLEOTIDE SEQUENCE [LARGE SCALE GENOMIC DNA]</scope>
    <source>
        <strain evidence="2">GR20</strain>
    </source>
</reference>
<evidence type="ECO:0000313" key="2">
    <source>
        <dbReference type="Proteomes" id="UP000192277"/>
    </source>
</evidence>
<dbReference type="Proteomes" id="UP000192277">
    <property type="component" value="Unassembled WGS sequence"/>
</dbReference>
<gene>
    <name evidence="1" type="ORF">A4D02_21275</name>
</gene>
<name>A0ABX3P170_9BACT</name>
<proteinExistence type="predicted"/>
<keyword evidence="2" id="KW-1185">Reference proteome</keyword>
<evidence type="ECO:0000313" key="1">
    <source>
        <dbReference type="EMBL" id="OQP52942.1"/>
    </source>
</evidence>
<comment type="caution">
    <text evidence="1">The sequence shown here is derived from an EMBL/GenBank/DDBJ whole genome shotgun (WGS) entry which is preliminary data.</text>
</comment>
<dbReference type="EMBL" id="LWBO01000003">
    <property type="protein sequence ID" value="OQP52942.1"/>
    <property type="molecule type" value="Genomic_DNA"/>
</dbReference>
<accession>A0ABX3P170</accession>
<protein>
    <submittedName>
        <fullName evidence="1">Uncharacterized protein</fullName>
    </submittedName>
</protein>
<organism evidence="1 2">
    <name type="scientific">Niastella koreensis</name>
    <dbReference type="NCBI Taxonomy" id="354356"/>
    <lineage>
        <taxon>Bacteria</taxon>
        <taxon>Pseudomonadati</taxon>
        <taxon>Bacteroidota</taxon>
        <taxon>Chitinophagia</taxon>
        <taxon>Chitinophagales</taxon>
        <taxon>Chitinophagaceae</taxon>
        <taxon>Niastella</taxon>
    </lineage>
</organism>
<sequence>MQERYIPLPLIRAELMLATADSLITAKNTNEVAIDAFLENADYQIRFAEELGYGKRDKEFEELYDAIKNVRKDVKEKNADNKSLIGNLRKKLSAFKNRITPETETKK</sequence>